<dbReference type="PROSITE" id="PS50041">
    <property type="entry name" value="C_TYPE_LECTIN_2"/>
    <property type="match status" value="1"/>
</dbReference>
<name>A0A3Q3BEJ1_KRYMA</name>
<keyword evidence="3" id="KW-1185">Reference proteome</keyword>
<organism evidence="2 3">
    <name type="scientific">Kryptolebias marmoratus</name>
    <name type="common">Mangrove killifish</name>
    <name type="synonym">Rivulus marmoratus</name>
    <dbReference type="NCBI Taxonomy" id="37003"/>
    <lineage>
        <taxon>Eukaryota</taxon>
        <taxon>Metazoa</taxon>
        <taxon>Chordata</taxon>
        <taxon>Craniata</taxon>
        <taxon>Vertebrata</taxon>
        <taxon>Euteleostomi</taxon>
        <taxon>Actinopterygii</taxon>
        <taxon>Neopterygii</taxon>
        <taxon>Teleostei</taxon>
        <taxon>Neoteleostei</taxon>
        <taxon>Acanthomorphata</taxon>
        <taxon>Ovalentaria</taxon>
        <taxon>Atherinomorphae</taxon>
        <taxon>Cyprinodontiformes</taxon>
        <taxon>Rivulidae</taxon>
        <taxon>Kryptolebias</taxon>
    </lineage>
</organism>
<dbReference type="Pfam" id="PF00059">
    <property type="entry name" value="Lectin_C"/>
    <property type="match status" value="1"/>
</dbReference>
<accession>A0A3Q3BEJ1</accession>
<dbReference type="GeneTree" id="ENSGT01100000263473"/>
<dbReference type="SMART" id="SM00034">
    <property type="entry name" value="CLECT"/>
    <property type="match status" value="1"/>
</dbReference>
<sequence>MYGLHFWSTTKCVILSTCFPYQYHFADQSLTWTEAQTYCRQKHTDLVSIRNSEELNQLINTLSSVGHSSEVWIGLFKEFDWKWSDGFNGTGVEYRNWESTQPNNELYVMNAGTGLWWDNGATTQFPCVCYTALHFQRLPVVLTRWIGLRSSWPRL</sequence>
<proteinExistence type="predicted"/>
<dbReference type="InterPro" id="IPR016186">
    <property type="entry name" value="C-type_lectin-like/link_sf"/>
</dbReference>
<dbReference type="AlphaFoldDB" id="A0A3Q3BEJ1"/>
<evidence type="ECO:0000313" key="2">
    <source>
        <dbReference type="Ensembl" id="ENSKMAP00000023124.1"/>
    </source>
</evidence>
<dbReference type="InterPro" id="IPR016187">
    <property type="entry name" value="CTDL_fold"/>
</dbReference>
<protein>
    <recommendedName>
        <fullName evidence="1">C-type lectin domain-containing protein</fullName>
    </recommendedName>
</protein>
<reference evidence="2" key="2">
    <citation type="submission" date="2025-09" db="UniProtKB">
        <authorList>
            <consortium name="Ensembl"/>
        </authorList>
    </citation>
    <scope>IDENTIFICATION</scope>
</reference>
<dbReference type="InterPro" id="IPR001304">
    <property type="entry name" value="C-type_lectin-like"/>
</dbReference>
<reference evidence="2" key="1">
    <citation type="submission" date="2025-08" db="UniProtKB">
        <authorList>
            <consortium name="Ensembl"/>
        </authorList>
    </citation>
    <scope>IDENTIFICATION</scope>
</reference>
<evidence type="ECO:0000313" key="3">
    <source>
        <dbReference type="Proteomes" id="UP000264800"/>
    </source>
</evidence>
<dbReference type="Gene3D" id="3.10.100.10">
    <property type="entry name" value="Mannose-Binding Protein A, subunit A"/>
    <property type="match status" value="1"/>
</dbReference>
<dbReference type="Proteomes" id="UP000264800">
    <property type="component" value="Unplaced"/>
</dbReference>
<dbReference type="PANTHER" id="PTHR45784:SF3">
    <property type="entry name" value="C-TYPE LECTIN DOMAIN FAMILY 4 MEMBER K-LIKE-RELATED"/>
    <property type="match status" value="1"/>
</dbReference>
<evidence type="ECO:0000259" key="1">
    <source>
        <dbReference type="PROSITE" id="PS50041"/>
    </source>
</evidence>
<feature type="domain" description="C-type lectin" evidence="1">
    <location>
        <begin position="23"/>
        <end position="130"/>
    </location>
</feature>
<dbReference type="PANTHER" id="PTHR45784">
    <property type="entry name" value="C-TYPE LECTIN DOMAIN FAMILY 20 MEMBER A-RELATED"/>
    <property type="match status" value="1"/>
</dbReference>
<dbReference type="SUPFAM" id="SSF56436">
    <property type="entry name" value="C-type lectin-like"/>
    <property type="match status" value="1"/>
</dbReference>
<dbReference type="Ensembl" id="ENSKMAT00000023419.1">
    <property type="protein sequence ID" value="ENSKMAP00000023124.1"/>
    <property type="gene ID" value="ENSKMAG00000017148.1"/>
</dbReference>